<gene>
    <name evidence="2" type="ORF">C2G38_2031934</name>
</gene>
<sequence>MSARTYGLIKILIIFKMIALPNEYYYEIFNNFRQDYKNLFSCALVNRQWCGVVIPILWNEPGHHFKDIRLIRIFLLTLNAEEQAQIIPFKIALPSHPKPLFEYTSHITSISKDLYHGIQNWIYYKRSEEYELGCELENAFKYSLIAMILRTSKSLKHLYLDEIICNQSLFENLHEKLLLPL</sequence>
<feature type="chain" id="PRO_5017335836" evidence="1">
    <location>
        <begin position="20"/>
        <end position="181"/>
    </location>
</feature>
<organism evidence="2 3">
    <name type="scientific">Gigaspora rosea</name>
    <dbReference type="NCBI Taxonomy" id="44941"/>
    <lineage>
        <taxon>Eukaryota</taxon>
        <taxon>Fungi</taxon>
        <taxon>Fungi incertae sedis</taxon>
        <taxon>Mucoromycota</taxon>
        <taxon>Glomeromycotina</taxon>
        <taxon>Glomeromycetes</taxon>
        <taxon>Diversisporales</taxon>
        <taxon>Gigasporaceae</taxon>
        <taxon>Gigaspora</taxon>
    </lineage>
</organism>
<protein>
    <submittedName>
        <fullName evidence="2">Uncharacterized protein</fullName>
    </submittedName>
</protein>
<accession>A0A397VRL1</accession>
<reference evidence="2 3" key="1">
    <citation type="submission" date="2018-06" db="EMBL/GenBank/DDBJ databases">
        <title>Comparative genomics reveals the genomic features of Rhizophagus irregularis, R. cerebriforme, R. diaphanum and Gigaspora rosea, and their symbiotic lifestyle signature.</title>
        <authorList>
            <person name="Morin E."/>
            <person name="San Clemente H."/>
            <person name="Chen E.C.H."/>
            <person name="De La Providencia I."/>
            <person name="Hainaut M."/>
            <person name="Kuo A."/>
            <person name="Kohler A."/>
            <person name="Murat C."/>
            <person name="Tang N."/>
            <person name="Roy S."/>
            <person name="Loubradou J."/>
            <person name="Henrissat B."/>
            <person name="Grigoriev I.V."/>
            <person name="Corradi N."/>
            <person name="Roux C."/>
            <person name="Martin F.M."/>
        </authorList>
    </citation>
    <scope>NUCLEOTIDE SEQUENCE [LARGE SCALE GENOMIC DNA]</scope>
    <source>
        <strain evidence="2 3">DAOM 194757</strain>
    </source>
</reference>
<dbReference type="STRING" id="44941.A0A397VRL1"/>
<proteinExistence type="predicted"/>
<dbReference type="OrthoDB" id="2307489at2759"/>
<evidence type="ECO:0000256" key="1">
    <source>
        <dbReference type="SAM" id="SignalP"/>
    </source>
</evidence>
<feature type="signal peptide" evidence="1">
    <location>
        <begin position="1"/>
        <end position="19"/>
    </location>
</feature>
<evidence type="ECO:0000313" key="2">
    <source>
        <dbReference type="EMBL" id="RIB24391.1"/>
    </source>
</evidence>
<name>A0A397VRL1_9GLOM</name>
<evidence type="ECO:0000313" key="3">
    <source>
        <dbReference type="Proteomes" id="UP000266673"/>
    </source>
</evidence>
<comment type="caution">
    <text evidence="2">The sequence shown here is derived from an EMBL/GenBank/DDBJ whole genome shotgun (WGS) entry which is preliminary data.</text>
</comment>
<dbReference type="AlphaFoldDB" id="A0A397VRL1"/>
<dbReference type="EMBL" id="QKWP01000219">
    <property type="protein sequence ID" value="RIB24391.1"/>
    <property type="molecule type" value="Genomic_DNA"/>
</dbReference>
<dbReference type="Proteomes" id="UP000266673">
    <property type="component" value="Unassembled WGS sequence"/>
</dbReference>
<keyword evidence="1" id="KW-0732">Signal</keyword>
<keyword evidence="3" id="KW-1185">Reference proteome</keyword>